<evidence type="ECO:0000313" key="1">
    <source>
        <dbReference type="EMBL" id="GIF88290.1"/>
    </source>
</evidence>
<accession>A0A8J3K046</accession>
<dbReference type="Proteomes" id="UP000619293">
    <property type="component" value="Unassembled WGS sequence"/>
</dbReference>
<protein>
    <submittedName>
        <fullName evidence="1">Uncharacterized protein</fullName>
    </submittedName>
</protein>
<sequence>MKARLAVFDPARAGQFERLSVLSEDVIRGVVGSHVLDATGIDGACQGYPGGVHPGETYAQAVLR</sequence>
<name>A0A8J3K046_9ACTN</name>
<organism evidence="1 2">
    <name type="scientific">Catellatospora chokoriensis</name>
    <dbReference type="NCBI Taxonomy" id="310353"/>
    <lineage>
        <taxon>Bacteria</taxon>
        <taxon>Bacillati</taxon>
        <taxon>Actinomycetota</taxon>
        <taxon>Actinomycetes</taxon>
        <taxon>Micromonosporales</taxon>
        <taxon>Micromonosporaceae</taxon>
        <taxon>Catellatospora</taxon>
    </lineage>
</organism>
<evidence type="ECO:0000313" key="2">
    <source>
        <dbReference type="Proteomes" id="UP000619293"/>
    </source>
</evidence>
<comment type="caution">
    <text evidence="1">The sequence shown here is derived from an EMBL/GenBank/DDBJ whole genome shotgun (WGS) entry which is preliminary data.</text>
</comment>
<dbReference type="EMBL" id="BONG01000007">
    <property type="protein sequence ID" value="GIF88290.1"/>
    <property type="molecule type" value="Genomic_DNA"/>
</dbReference>
<keyword evidence="2" id="KW-1185">Reference proteome</keyword>
<gene>
    <name evidence="1" type="ORF">Cch02nite_17340</name>
</gene>
<proteinExistence type="predicted"/>
<dbReference type="AlphaFoldDB" id="A0A8J3K046"/>
<reference evidence="1 2" key="1">
    <citation type="submission" date="2021-01" db="EMBL/GenBank/DDBJ databases">
        <title>Whole genome shotgun sequence of Catellatospora chokoriensis NBRC 107358.</title>
        <authorList>
            <person name="Komaki H."/>
            <person name="Tamura T."/>
        </authorList>
    </citation>
    <scope>NUCLEOTIDE SEQUENCE [LARGE SCALE GENOMIC DNA]</scope>
    <source>
        <strain evidence="1 2">NBRC 107358</strain>
    </source>
</reference>